<dbReference type="EMBL" id="MJBS01000078">
    <property type="protein sequence ID" value="OHE95763.1"/>
    <property type="molecule type" value="Genomic_DNA"/>
</dbReference>
<keyword evidence="3" id="KW-1185">Reference proteome</keyword>
<protein>
    <submittedName>
        <fullName evidence="2">Uncharacterized protein</fullName>
    </submittedName>
</protein>
<gene>
    <name evidence="2" type="ORF">CORC01_08904</name>
</gene>
<feature type="compositionally biased region" description="Polar residues" evidence="1">
    <location>
        <begin position="29"/>
        <end position="62"/>
    </location>
</feature>
<feature type="region of interest" description="Disordered" evidence="1">
    <location>
        <begin position="1"/>
        <end position="62"/>
    </location>
</feature>
<dbReference type="RefSeq" id="XP_022472924.1">
    <property type="nucleotide sequence ID" value="XM_022620534.1"/>
</dbReference>
<proteinExistence type="predicted"/>
<evidence type="ECO:0000313" key="3">
    <source>
        <dbReference type="Proteomes" id="UP000176998"/>
    </source>
</evidence>
<accession>A0A1G4B345</accession>
<sequence length="100" mass="10843">MRPMDMGPSLRKGGQATQDLSRSCAKAFRSSSPRSTWNTNGDRSTFFPNAAQASTPQGDCQRSPACLSQTMDNFGDEHWFERLLCPSPKPGLSFATLVGG</sequence>
<comment type="caution">
    <text evidence="2">The sequence shown here is derived from an EMBL/GenBank/DDBJ whole genome shotgun (WGS) entry which is preliminary data.</text>
</comment>
<dbReference type="GeneID" id="34562044"/>
<dbReference type="AlphaFoldDB" id="A0A1G4B345"/>
<dbReference type="OrthoDB" id="10436514at2759"/>
<evidence type="ECO:0000313" key="2">
    <source>
        <dbReference type="EMBL" id="OHE95763.1"/>
    </source>
</evidence>
<reference evidence="2 3" key="1">
    <citation type="submission" date="2016-09" db="EMBL/GenBank/DDBJ databases">
        <authorList>
            <person name="Capua I."/>
            <person name="De Benedictis P."/>
            <person name="Joannis T."/>
            <person name="Lombin L.H."/>
            <person name="Cattoli G."/>
        </authorList>
    </citation>
    <scope>NUCLEOTIDE SEQUENCE [LARGE SCALE GENOMIC DNA]</scope>
    <source>
        <strain evidence="2 3">IMI 309357</strain>
    </source>
</reference>
<name>A0A1G4B345_9PEZI</name>
<dbReference type="Proteomes" id="UP000176998">
    <property type="component" value="Unassembled WGS sequence"/>
</dbReference>
<evidence type="ECO:0000256" key="1">
    <source>
        <dbReference type="SAM" id="MobiDB-lite"/>
    </source>
</evidence>
<organism evidence="2 3">
    <name type="scientific">Colletotrichum orchidophilum</name>
    <dbReference type="NCBI Taxonomy" id="1209926"/>
    <lineage>
        <taxon>Eukaryota</taxon>
        <taxon>Fungi</taxon>
        <taxon>Dikarya</taxon>
        <taxon>Ascomycota</taxon>
        <taxon>Pezizomycotina</taxon>
        <taxon>Sordariomycetes</taxon>
        <taxon>Hypocreomycetidae</taxon>
        <taxon>Glomerellales</taxon>
        <taxon>Glomerellaceae</taxon>
        <taxon>Colletotrichum</taxon>
    </lineage>
</organism>